<dbReference type="InterPro" id="IPR036908">
    <property type="entry name" value="RlpA-like_sf"/>
</dbReference>
<comment type="caution">
    <text evidence="4">The sequence shown here is derived from an EMBL/GenBank/DDBJ whole genome shotgun (WGS) entry which is preliminary data.</text>
</comment>
<dbReference type="GO" id="GO:0004553">
    <property type="term" value="F:hydrolase activity, hydrolyzing O-glycosyl compounds"/>
    <property type="evidence" value="ECO:0007669"/>
    <property type="project" value="InterPro"/>
</dbReference>
<reference evidence="4 5" key="1">
    <citation type="journal article" date="2017" name="Int. J. Syst. Evol. Microbiol.">
        <title>Bacillus notoginsengisoli sp. nov., a novel bacterium isolated from the rhizosphere of Panax notoginseng.</title>
        <authorList>
            <person name="Zhang M.Y."/>
            <person name="Cheng J."/>
            <person name="Cai Y."/>
            <person name="Zhang T.Y."/>
            <person name="Wu Y.Y."/>
            <person name="Manikprabhu D."/>
            <person name="Li W.J."/>
            <person name="Zhang Y.X."/>
        </authorList>
    </citation>
    <scope>NUCLEOTIDE SEQUENCE [LARGE SCALE GENOMIC DNA]</scope>
    <source>
        <strain evidence="4 5">JCM 30743</strain>
    </source>
</reference>
<feature type="domain" description="LysM" evidence="3">
    <location>
        <begin position="25"/>
        <end position="68"/>
    </location>
</feature>
<accession>A0A417YXC9</accession>
<dbReference type="SUPFAM" id="SSF50685">
    <property type="entry name" value="Barwin-like endoglucanases"/>
    <property type="match status" value="1"/>
</dbReference>
<dbReference type="RefSeq" id="WP_118919861.1">
    <property type="nucleotide sequence ID" value="NZ_QWEG01000003.1"/>
</dbReference>
<dbReference type="CDD" id="cd22786">
    <property type="entry name" value="DPBB_YuiC-like"/>
    <property type="match status" value="1"/>
</dbReference>
<organism evidence="4 5">
    <name type="scientific">Neobacillus notoginsengisoli</name>
    <dbReference type="NCBI Taxonomy" id="1578198"/>
    <lineage>
        <taxon>Bacteria</taxon>
        <taxon>Bacillati</taxon>
        <taxon>Bacillota</taxon>
        <taxon>Bacilli</taxon>
        <taxon>Bacillales</taxon>
        <taxon>Bacillaceae</taxon>
        <taxon>Neobacillus</taxon>
    </lineage>
</organism>
<dbReference type="GO" id="GO:0009254">
    <property type="term" value="P:peptidoglycan turnover"/>
    <property type="evidence" value="ECO:0007669"/>
    <property type="project" value="InterPro"/>
</dbReference>
<dbReference type="PANTHER" id="PTHR39160:SF6">
    <property type="entry name" value="CELL WALL-BINDING PROTEIN YOCH"/>
    <property type="match status" value="1"/>
</dbReference>
<evidence type="ECO:0000256" key="1">
    <source>
        <dbReference type="ARBA" id="ARBA00022729"/>
    </source>
</evidence>
<protein>
    <submittedName>
        <fullName evidence="4">LysM peptidoglycan-binding domain-containing protein</fullName>
    </submittedName>
</protein>
<feature type="signal peptide" evidence="2">
    <location>
        <begin position="1"/>
        <end position="22"/>
    </location>
</feature>
<dbReference type="OrthoDB" id="9798935at2"/>
<evidence type="ECO:0000259" key="3">
    <source>
        <dbReference type="PROSITE" id="PS51782"/>
    </source>
</evidence>
<dbReference type="InterPro" id="IPR036779">
    <property type="entry name" value="LysM_dom_sf"/>
</dbReference>
<dbReference type="CDD" id="cd00118">
    <property type="entry name" value="LysM"/>
    <property type="match status" value="2"/>
</dbReference>
<evidence type="ECO:0000313" key="4">
    <source>
        <dbReference type="EMBL" id="RHW42206.1"/>
    </source>
</evidence>
<name>A0A417YXC9_9BACI</name>
<evidence type="ECO:0000256" key="2">
    <source>
        <dbReference type="SAM" id="SignalP"/>
    </source>
</evidence>
<dbReference type="GO" id="GO:0019867">
    <property type="term" value="C:outer membrane"/>
    <property type="evidence" value="ECO:0007669"/>
    <property type="project" value="InterPro"/>
</dbReference>
<dbReference type="Gene3D" id="3.10.350.10">
    <property type="entry name" value="LysM domain"/>
    <property type="match status" value="2"/>
</dbReference>
<dbReference type="SMART" id="SM00257">
    <property type="entry name" value="LysM"/>
    <property type="match status" value="2"/>
</dbReference>
<feature type="domain" description="LysM" evidence="3">
    <location>
        <begin position="72"/>
        <end position="115"/>
    </location>
</feature>
<dbReference type="PANTHER" id="PTHR39160">
    <property type="entry name" value="CELL WALL-BINDING PROTEIN YOCH"/>
    <property type="match status" value="1"/>
</dbReference>
<dbReference type="InterPro" id="IPR018392">
    <property type="entry name" value="LysM"/>
</dbReference>
<proteinExistence type="predicted"/>
<dbReference type="Proteomes" id="UP000284416">
    <property type="component" value="Unassembled WGS sequence"/>
</dbReference>
<dbReference type="EMBL" id="QWEG01000003">
    <property type="protein sequence ID" value="RHW42206.1"/>
    <property type="molecule type" value="Genomic_DNA"/>
</dbReference>
<dbReference type="InterPro" id="IPR051933">
    <property type="entry name" value="Resuscitation_pf_RpfB"/>
</dbReference>
<dbReference type="Pfam" id="PF01476">
    <property type="entry name" value="LysM"/>
    <property type="match status" value="2"/>
</dbReference>
<dbReference type="AlphaFoldDB" id="A0A417YXC9"/>
<gene>
    <name evidence="4" type="ORF">D1B31_06135</name>
</gene>
<dbReference type="SUPFAM" id="SSF54106">
    <property type="entry name" value="LysM domain"/>
    <property type="match status" value="2"/>
</dbReference>
<evidence type="ECO:0000313" key="5">
    <source>
        <dbReference type="Proteomes" id="UP000284416"/>
    </source>
</evidence>
<keyword evidence="5" id="KW-1185">Reference proteome</keyword>
<dbReference type="PROSITE" id="PS51782">
    <property type="entry name" value="LYSM"/>
    <property type="match status" value="2"/>
</dbReference>
<keyword evidence="1 2" id="KW-0732">Signal</keyword>
<dbReference type="Pfam" id="PF06725">
    <property type="entry name" value="3D"/>
    <property type="match status" value="1"/>
</dbReference>
<feature type="chain" id="PRO_5039451018" evidence="2">
    <location>
        <begin position="23"/>
        <end position="268"/>
    </location>
</feature>
<dbReference type="InterPro" id="IPR010611">
    <property type="entry name" value="3D_dom"/>
</dbReference>
<sequence length="268" mass="28171">MKKTLGTFIMAAALSTTAGVNAQAEEIEVNAGDTLSKLATVHNTTIDNIKAWNGLASDTIFAGKKLTILTEMLYEVEKGDTLWDIALEHHTSVEDLKAWNGLTGDLIFPGMELSVNGVKTAATDAAPVKKINPGKTVRIAKDSPVKKVKATNTVKAAPRAQKVNQTNAQPVNGKVLTMTATAYTASCKGCSGITATGINLKNNPGMKVISVDPSIIPLGSKVYVEGYGHAIAGDTGGAIRGNIIDVFIPSKDAALKWGRKTVKVTVLK</sequence>